<dbReference type="Proteomes" id="UP000501802">
    <property type="component" value="Chromosome"/>
</dbReference>
<gene>
    <name evidence="2" type="ORF">G8759_13630</name>
</gene>
<name>A0A6G9AMM2_9BACT</name>
<dbReference type="RefSeq" id="WP_167208817.1">
    <property type="nucleotide sequence ID" value="NZ_CP050063.1"/>
</dbReference>
<accession>A0A6G9AMM2</accession>
<dbReference type="EMBL" id="CP050063">
    <property type="protein sequence ID" value="QIP13589.1"/>
    <property type="molecule type" value="Genomic_DNA"/>
</dbReference>
<keyword evidence="3" id="KW-1185">Reference proteome</keyword>
<reference evidence="2 3" key="1">
    <citation type="submission" date="2020-03" db="EMBL/GenBank/DDBJ databases">
        <authorList>
            <person name="Kim M.K."/>
        </authorList>
    </citation>
    <scope>NUCLEOTIDE SEQUENCE [LARGE SCALE GENOMIC DNA]</scope>
    <source>
        <strain evidence="2 3">BT328</strain>
    </source>
</reference>
<feature type="compositionally biased region" description="Pro residues" evidence="1">
    <location>
        <begin position="136"/>
        <end position="163"/>
    </location>
</feature>
<sequence>MSVVYDYCTGWNTFNSVISHTSQGVRQSAAATLCTWEEGSFFGWVYPDKIELDLRGKIAYKIQIMGYDFNVTDVEYSFLDLISSQEIPTVADGSSCNPPNTGNNGDAGGDGWAGGGENPSPAPTPGNPIIIIFGPDPTPTPTPAPTPEPTPTNPQPPGGPEYV</sequence>
<feature type="compositionally biased region" description="Polar residues" evidence="1">
    <location>
        <begin position="90"/>
        <end position="101"/>
    </location>
</feature>
<proteinExistence type="predicted"/>
<organism evidence="2 3">
    <name type="scientific">Spirosoma aureum</name>
    <dbReference type="NCBI Taxonomy" id="2692134"/>
    <lineage>
        <taxon>Bacteria</taxon>
        <taxon>Pseudomonadati</taxon>
        <taxon>Bacteroidota</taxon>
        <taxon>Cytophagia</taxon>
        <taxon>Cytophagales</taxon>
        <taxon>Cytophagaceae</taxon>
        <taxon>Spirosoma</taxon>
    </lineage>
</organism>
<protein>
    <submittedName>
        <fullName evidence="2">Uncharacterized protein</fullName>
    </submittedName>
</protein>
<evidence type="ECO:0000256" key="1">
    <source>
        <dbReference type="SAM" id="MobiDB-lite"/>
    </source>
</evidence>
<evidence type="ECO:0000313" key="2">
    <source>
        <dbReference type="EMBL" id="QIP13589.1"/>
    </source>
</evidence>
<feature type="compositionally biased region" description="Gly residues" evidence="1">
    <location>
        <begin position="105"/>
        <end position="117"/>
    </location>
</feature>
<evidence type="ECO:0000313" key="3">
    <source>
        <dbReference type="Proteomes" id="UP000501802"/>
    </source>
</evidence>
<feature type="region of interest" description="Disordered" evidence="1">
    <location>
        <begin position="90"/>
        <end position="163"/>
    </location>
</feature>
<dbReference type="AlphaFoldDB" id="A0A6G9AMM2"/>
<dbReference type="KEGG" id="spib:G8759_13630"/>